<name>A0A9X4MZN3_9FLAO</name>
<dbReference type="InterPro" id="IPR043129">
    <property type="entry name" value="ATPase_NBD"/>
</dbReference>
<protein>
    <submittedName>
        <fullName evidence="2">tRNA (Adenosine(37)-N6)-threonylcarbamoyltransferase complex dimerization subunit type 1 TsaB</fullName>
        <ecNumber evidence="2">2.3.1.234</ecNumber>
    </submittedName>
</protein>
<evidence type="ECO:0000313" key="2">
    <source>
        <dbReference type="EMBL" id="MDG4946597.1"/>
    </source>
</evidence>
<organism evidence="2 3">
    <name type="scientific">Profundicola chukchiensis</name>
    <dbReference type="NCBI Taxonomy" id="2961959"/>
    <lineage>
        <taxon>Bacteria</taxon>
        <taxon>Pseudomonadati</taxon>
        <taxon>Bacteroidota</taxon>
        <taxon>Flavobacteriia</taxon>
        <taxon>Flavobacteriales</taxon>
        <taxon>Weeksellaceae</taxon>
        <taxon>Profundicola</taxon>
    </lineage>
</organism>
<dbReference type="CDD" id="cd24032">
    <property type="entry name" value="ASKHA_NBD_TsaB"/>
    <property type="match status" value="1"/>
</dbReference>
<dbReference type="NCBIfam" id="TIGR03725">
    <property type="entry name" value="T6A_YeaZ"/>
    <property type="match status" value="1"/>
</dbReference>
<evidence type="ECO:0000313" key="3">
    <source>
        <dbReference type="Proteomes" id="UP001152599"/>
    </source>
</evidence>
<reference evidence="2" key="1">
    <citation type="submission" date="2022-07" db="EMBL/GenBank/DDBJ databases">
        <title>Description and genome-wide analysis of Profundicola chukchiensis gen. nov., sp. nov., marine bacteria isolated from bottom sediments of the Chukchi Sea.</title>
        <authorList>
            <person name="Romanenko L."/>
            <person name="Otstavnykh N."/>
            <person name="Kurilenko V."/>
            <person name="Eremeev V."/>
            <person name="Velansky P."/>
            <person name="Mikhailov V."/>
            <person name="Isaeva M."/>
        </authorList>
    </citation>
    <scope>NUCLEOTIDE SEQUENCE</scope>
    <source>
        <strain evidence="2">KMM 9713</strain>
    </source>
</reference>
<dbReference type="InterPro" id="IPR022496">
    <property type="entry name" value="T6A_TsaB"/>
</dbReference>
<dbReference type="GO" id="GO:0005829">
    <property type="term" value="C:cytosol"/>
    <property type="evidence" value="ECO:0007669"/>
    <property type="project" value="TreeGrafter"/>
</dbReference>
<feature type="domain" description="Gcp-like" evidence="1">
    <location>
        <begin position="36"/>
        <end position="199"/>
    </location>
</feature>
<dbReference type="Pfam" id="PF00814">
    <property type="entry name" value="TsaD"/>
    <property type="match status" value="1"/>
</dbReference>
<dbReference type="GO" id="GO:0061711">
    <property type="term" value="F:tRNA N(6)-L-threonylcarbamoyladenine synthase activity"/>
    <property type="evidence" value="ECO:0007669"/>
    <property type="project" value="UniProtKB-EC"/>
</dbReference>
<keyword evidence="3" id="KW-1185">Reference proteome</keyword>
<dbReference type="Gene3D" id="3.30.420.40">
    <property type="match status" value="2"/>
</dbReference>
<dbReference type="EC" id="2.3.1.234" evidence="2"/>
<dbReference type="AlphaFoldDB" id="A0A9X4MZN3"/>
<dbReference type="RefSeq" id="WP_304420961.1">
    <property type="nucleotide sequence ID" value="NZ_JANCMU010000005.1"/>
</dbReference>
<dbReference type="GO" id="GO:0002949">
    <property type="term" value="P:tRNA threonylcarbamoyladenosine modification"/>
    <property type="evidence" value="ECO:0007669"/>
    <property type="project" value="InterPro"/>
</dbReference>
<evidence type="ECO:0000259" key="1">
    <source>
        <dbReference type="Pfam" id="PF00814"/>
    </source>
</evidence>
<keyword evidence="2" id="KW-0012">Acyltransferase</keyword>
<dbReference type="PANTHER" id="PTHR11735">
    <property type="entry name" value="TRNA N6-ADENOSINE THREONYLCARBAMOYLTRANSFERASE"/>
    <property type="match status" value="1"/>
</dbReference>
<comment type="caution">
    <text evidence="2">The sequence shown here is derived from an EMBL/GenBank/DDBJ whole genome shotgun (WGS) entry which is preliminary data.</text>
</comment>
<sequence>MALILNLETSTKNCSVSISQNGEQLVLCELTTDGYQHAERLHQFIQWAIEGCDYTLNDLDAVAVGKGPGSYTGLRIGVSAAKGICFALGIPLLSMNSLDILAHCEKKEDFDLIIPMTDARRKEVYTITFDANLDEITPTEAKILDENSFQEYADKKILFVGDGAEKAQEILSLPKAKFYSDVLPSAKMMGSAMEQKFQQKQFEDVAYFEPFYLKDFVAGK</sequence>
<keyword evidence="2" id="KW-0808">Transferase</keyword>
<dbReference type="PANTHER" id="PTHR11735:SF11">
    <property type="entry name" value="TRNA THREONYLCARBAMOYLADENOSINE BIOSYNTHESIS PROTEIN TSAB"/>
    <property type="match status" value="1"/>
</dbReference>
<dbReference type="InterPro" id="IPR000905">
    <property type="entry name" value="Gcp-like_dom"/>
</dbReference>
<dbReference type="Proteomes" id="UP001152599">
    <property type="component" value="Unassembled WGS sequence"/>
</dbReference>
<dbReference type="SUPFAM" id="SSF53067">
    <property type="entry name" value="Actin-like ATPase domain"/>
    <property type="match status" value="2"/>
</dbReference>
<accession>A0A9X4MZN3</accession>
<dbReference type="EMBL" id="JANCMU010000005">
    <property type="protein sequence ID" value="MDG4946597.1"/>
    <property type="molecule type" value="Genomic_DNA"/>
</dbReference>
<gene>
    <name evidence="2" type="primary">tsaB</name>
    <name evidence="2" type="ORF">NMK71_09235</name>
</gene>
<proteinExistence type="predicted"/>